<dbReference type="Gene3D" id="1.20.140.160">
    <property type="match status" value="1"/>
</dbReference>
<dbReference type="PROSITE" id="PS50110">
    <property type="entry name" value="RESPONSE_REGULATORY"/>
    <property type="match status" value="1"/>
</dbReference>
<dbReference type="EMBL" id="JAEMUK010000015">
    <property type="protein sequence ID" value="MBJ7543630.1"/>
    <property type="molecule type" value="Genomic_DNA"/>
</dbReference>
<dbReference type="NCBIfam" id="NF006623">
    <property type="entry name" value="PRK09191.1"/>
    <property type="match status" value="1"/>
</dbReference>
<dbReference type="Pfam" id="PF00072">
    <property type="entry name" value="Response_reg"/>
    <property type="match status" value="1"/>
</dbReference>
<dbReference type="Pfam" id="PF22029">
    <property type="entry name" value="PhyR_sigma2"/>
    <property type="match status" value="1"/>
</dbReference>
<evidence type="ECO:0000259" key="5">
    <source>
        <dbReference type="PROSITE" id="PS50110"/>
    </source>
</evidence>
<dbReference type="InterPro" id="IPR011006">
    <property type="entry name" value="CheY-like_superfamily"/>
</dbReference>
<dbReference type="AlphaFoldDB" id="A0A8I1GD30"/>
<feature type="domain" description="Response regulatory" evidence="5">
    <location>
        <begin position="139"/>
        <end position="252"/>
    </location>
</feature>
<dbReference type="InterPro" id="IPR053866">
    <property type="entry name" value="PhyR_sigma2"/>
</dbReference>
<dbReference type="InterPro" id="IPR053867">
    <property type="entry name" value="PhyR_sigma4"/>
</dbReference>
<sequence>MSVSQSIAPHLPSLRRFARALSGSQESGDAYVVALLEALVDDPSLFPTGLEPKIALYRVFLKIWNSVGTNDFRISSETSEAIHGLQTLTPKPRQAFLLLSVEGFDAEAIAKILDIDTAEVAVLIAAADHEIASQLDPADILIIEDEPLTAAHLEEIVTGIGHNVTGTARTHAAALKLARETQPDLILSDIQLADGSSGVEAVNEILGSLELPVIFITGHPELLLTGAKPEPTFLIAKPFNAETVKAIIGQALFFQVRSRVKDGNGELPRKSSESAADAC</sequence>
<dbReference type="PANTHER" id="PTHR44591">
    <property type="entry name" value="STRESS RESPONSE REGULATOR PROTEIN 1"/>
    <property type="match status" value="1"/>
</dbReference>
<dbReference type="SUPFAM" id="SSF88659">
    <property type="entry name" value="Sigma3 and sigma4 domains of RNA polymerase sigma factors"/>
    <property type="match status" value="1"/>
</dbReference>
<dbReference type="InterPro" id="IPR013324">
    <property type="entry name" value="RNA_pol_sigma_r3/r4-like"/>
</dbReference>
<comment type="caution">
    <text evidence="6">The sequence shown here is derived from an EMBL/GenBank/DDBJ whole genome shotgun (WGS) entry which is preliminary data.</text>
</comment>
<evidence type="ECO:0000256" key="4">
    <source>
        <dbReference type="PROSITE-ProRule" id="PRU00169"/>
    </source>
</evidence>
<feature type="modified residue" description="4-aspartylphosphate" evidence="4">
    <location>
        <position position="189"/>
    </location>
</feature>
<dbReference type="GO" id="GO:0000160">
    <property type="term" value="P:phosphorelay signal transduction system"/>
    <property type="evidence" value="ECO:0007669"/>
    <property type="project" value="InterPro"/>
</dbReference>
<keyword evidence="2" id="KW-0805">Transcription regulation</keyword>
<name>A0A8I1GD30_9HYPH</name>
<dbReference type="SUPFAM" id="SSF52172">
    <property type="entry name" value="CheY-like"/>
    <property type="match status" value="1"/>
</dbReference>
<dbReference type="Pfam" id="PF22233">
    <property type="entry name" value="PhyR_sigma-like"/>
    <property type="match status" value="1"/>
</dbReference>
<evidence type="ECO:0000256" key="1">
    <source>
        <dbReference type="ARBA" id="ARBA00022553"/>
    </source>
</evidence>
<dbReference type="PANTHER" id="PTHR44591:SF3">
    <property type="entry name" value="RESPONSE REGULATORY DOMAIN-CONTAINING PROTEIN"/>
    <property type="match status" value="1"/>
</dbReference>
<dbReference type="Proteomes" id="UP000623250">
    <property type="component" value="Unassembled WGS sequence"/>
</dbReference>
<proteinExistence type="predicted"/>
<keyword evidence="1 4" id="KW-0597">Phosphoprotein</keyword>
<evidence type="ECO:0000313" key="7">
    <source>
        <dbReference type="Proteomes" id="UP000623250"/>
    </source>
</evidence>
<dbReference type="InterPro" id="IPR014605">
    <property type="entry name" value="Sig_resp-reg_PhyR"/>
</dbReference>
<dbReference type="PIRSF" id="PIRSF036400">
    <property type="entry name" value="RR_Ctr_UCP036400"/>
    <property type="match status" value="1"/>
</dbReference>
<reference evidence="6 7" key="1">
    <citation type="submission" date="2020-12" db="EMBL/GenBank/DDBJ databases">
        <title>Revised draft genomes of Rhodomicrobium vannielii ATCC 17100 and Rhodomicrobium udaipurense JA643.</title>
        <authorList>
            <person name="Conners E.M."/>
            <person name="Davenport E.J."/>
            <person name="Bose A."/>
        </authorList>
    </citation>
    <scope>NUCLEOTIDE SEQUENCE [LARGE SCALE GENOMIC DNA]</scope>
    <source>
        <strain evidence="6 7">JA643</strain>
    </source>
</reference>
<accession>A0A8I1GD30</accession>
<protein>
    <submittedName>
        <fullName evidence="6">Response regulator</fullName>
    </submittedName>
</protein>
<keyword evidence="7" id="KW-1185">Reference proteome</keyword>
<gene>
    <name evidence="6" type="ORF">JDN41_08665</name>
</gene>
<evidence type="ECO:0000256" key="2">
    <source>
        <dbReference type="ARBA" id="ARBA00023015"/>
    </source>
</evidence>
<evidence type="ECO:0000313" key="6">
    <source>
        <dbReference type="EMBL" id="MBJ7543630.1"/>
    </source>
</evidence>
<dbReference type="InterPro" id="IPR001789">
    <property type="entry name" value="Sig_transdc_resp-reg_receiver"/>
</dbReference>
<dbReference type="CDD" id="cd17540">
    <property type="entry name" value="REC_PhyR"/>
    <property type="match status" value="1"/>
</dbReference>
<dbReference type="Gene3D" id="3.40.50.2300">
    <property type="match status" value="1"/>
</dbReference>
<dbReference type="InterPro" id="IPR050595">
    <property type="entry name" value="Bact_response_regulator"/>
</dbReference>
<dbReference type="RefSeq" id="WP_037234120.1">
    <property type="nucleotide sequence ID" value="NZ_JAEMUK010000015.1"/>
</dbReference>
<dbReference type="SMART" id="SM00448">
    <property type="entry name" value="REC"/>
    <property type="match status" value="1"/>
</dbReference>
<evidence type="ECO:0000256" key="3">
    <source>
        <dbReference type="ARBA" id="ARBA00023163"/>
    </source>
</evidence>
<organism evidence="6 7">
    <name type="scientific">Rhodomicrobium udaipurense</name>
    <dbReference type="NCBI Taxonomy" id="1202716"/>
    <lineage>
        <taxon>Bacteria</taxon>
        <taxon>Pseudomonadati</taxon>
        <taxon>Pseudomonadota</taxon>
        <taxon>Alphaproteobacteria</taxon>
        <taxon>Hyphomicrobiales</taxon>
        <taxon>Hyphomicrobiaceae</taxon>
        <taxon>Rhodomicrobium</taxon>
    </lineage>
</organism>
<keyword evidence="3" id="KW-0804">Transcription</keyword>